<feature type="domain" description="Cyclic nucleotide-binding" evidence="4">
    <location>
        <begin position="32"/>
        <end position="118"/>
    </location>
</feature>
<dbReference type="PROSITE" id="PS51063">
    <property type="entry name" value="HTH_CRP_2"/>
    <property type="match status" value="1"/>
</dbReference>
<dbReference type="GO" id="GO:0003700">
    <property type="term" value="F:DNA-binding transcription factor activity"/>
    <property type="evidence" value="ECO:0007669"/>
    <property type="project" value="TreeGrafter"/>
</dbReference>
<dbReference type="Pfam" id="PF13545">
    <property type="entry name" value="HTH_Crp_2"/>
    <property type="match status" value="1"/>
</dbReference>
<dbReference type="PANTHER" id="PTHR24567">
    <property type="entry name" value="CRP FAMILY TRANSCRIPTIONAL REGULATORY PROTEIN"/>
    <property type="match status" value="1"/>
</dbReference>
<dbReference type="PRINTS" id="PR00034">
    <property type="entry name" value="HTHCRP"/>
</dbReference>
<evidence type="ECO:0000256" key="3">
    <source>
        <dbReference type="ARBA" id="ARBA00023163"/>
    </source>
</evidence>
<reference evidence="6 7" key="1">
    <citation type="submission" date="2018-10" db="EMBL/GenBank/DDBJ databases">
        <title>Kocuria sp. M5W7-7, whole genome shotgun sequence.</title>
        <authorList>
            <person name="Tuo L."/>
        </authorList>
    </citation>
    <scope>NUCLEOTIDE SEQUENCE [LARGE SCALE GENOMIC DNA]</scope>
    <source>
        <strain evidence="6 7">M5W7-7</strain>
    </source>
</reference>
<dbReference type="Pfam" id="PF00027">
    <property type="entry name" value="cNMP_binding"/>
    <property type="match status" value="1"/>
</dbReference>
<keyword evidence="2" id="KW-0238">DNA-binding</keyword>
<dbReference type="InterPro" id="IPR019885">
    <property type="entry name" value="Tscrpt_reg_HTH_AsnC-type_CS"/>
</dbReference>
<dbReference type="PANTHER" id="PTHR24567:SF74">
    <property type="entry name" value="HTH-TYPE TRANSCRIPTIONAL REGULATOR ARCR"/>
    <property type="match status" value="1"/>
</dbReference>
<dbReference type="InterPro" id="IPR014710">
    <property type="entry name" value="RmlC-like_jellyroll"/>
</dbReference>
<dbReference type="SUPFAM" id="SSF46785">
    <property type="entry name" value="Winged helix' DNA-binding domain"/>
    <property type="match status" value="1"/>
</dbReference>
<dbReference type="PROSITE" id="PS50042">
    <property type="entry name" value="CNMP_BINDING_3"/>
    <property type="match status" value="1"/>
</dbReference>
<organism evidence="6 7">
    <name type="scientific">Kocuria soli</name>
    <dbReference type="NCBI Taxonomy" id="2485125"/>
    <lineage>
        <taxon>Bacteria</taxon>
        <taxon>Bacillati</taxon>
        <taxon>Actinomycetota</taxon>
        <taxon>Actinomycetes</taxon>
        <taxon>Micrococcales</taxon>
        <taxon>Micrococcaceae</taxon>
        <taxon>Kocuria</taxon>
    </lineage>
</organism>
<evidence type="ECO:0000313" key="7">
    <source>
        <dbReference type="Proteomes" id="UP000270616"/>
    </source>
</evidence>
<evidence type="ECO:0000313" key="6">
    <source>
        <dbReference type="EMBL" id="ROZ64370.1"/>
    </source>
</evidence>
<dbReference type="InterPro" id="IPR036390">
    <property type="entry name" value="WH_DNA-bd_sf"/>
</dbReference>
<accession>A0A3N3ZZF0</accession>
<dbReference type="SMART" id="SM00419">
    <property type="entry name" value="HTH_CRP"/>
    <property type="match status" value="1"/>
</dbReference>
<dbReference type="Gene3D" id="1.10.10.10">
    <property type="entry name" value="Winged helix-like DNA-binding domain superfamily/Winged helix DNA-binding domain"/>
    <property type="match status" value="1"/>
</dbReference>
<dbReference type="Proteomes" id="UP000270616">
    <property type="component" value="Unassembled WGS sequence"/>
</dbReference>
<dbReference type="GO" id="GO:0003677">
    <property type="term" value="F:DNA binding"/>
    <property type="evidence" value="ECO:0007669"/>
    <property type="project" value="UniProtKB-KW"/>
</dbReference>
<dbReference type="RefSeq" id="WP_123824473.1">
    <property type="nucleotide sequence ID" value="NZ_RKMF01000003.1"/>
</dbReference>
<evidence type="ECO:0000256" key="1">
    <source>
        <dbReference type="ARBA" id="ARBA00023015"/>
    </source>
</evidence>
<proteinExistence type="predicted"/>
<dbReference type="EMBL" id="RKMF01000003">
    <property type="protein sequence ID" value="ROZ64370.1"/>
    <property type="molecule type" value="Genomic_DNA"/>
</dbReference>
<protein>
    <submittedName>
        <fullName evidence="6">Crp/Fnr family transcriptional regulator</fullName>
    </submittedName>
</protein>
<dbReference type="Gene3D" id="2.60.120.10">
    <property type="entry name" value="Jelly Rolls"/>
    <property type="match status" value="1"/>
</dbReference>
<dbReference type="PROSITE" id="PS00519">
    <property type="entry name" value="HTH_ASNC_1"/>
    <property type="match status" value="1"/>
</dbReference>
<dbReference type="AlphaFoldDB" id="A0A3N3ZZF0"/>
<feature type="domain" description="HTH crp-type" evidence="5">
    <location>
        <begin position="165"/>
        <end position="234"/>
    </location>
</feature>
<dbReference type="CDD" id="cd00038">
    <property type="entry name" value="CAP_ED"/>
    <property type="match status" value="1"/>
</dbReference>
<dbReference type="InterPro" id="IPR036388">
    <property type="entry name" value="WH-like_DNA-bd_sf"/>
</dbReference>
<evidence type="ECO:0000259" key="4">
    <source>
        <dbReference type="PROSITE" id="PS50042"/>
    </source>
</evidence>
<name>A0A3N3ZZF0_9MICC</name>
<dbReference type="InterPro" id="IPR050397">
    <property type="entry name" value="Env_Response_Regulators"/>
</dbReference>
<comment type="caution">
    <text evidence="6">The sequence shown here is derived from an EMBL/GenBank/DDBJ whole genome shotgun (WGS) entry which is preliminary data.</text>
</comment>
<dbReference type="InterPro" id="IPR012318">
    <property type="entry name" value="HTH_CRP"/>
</dbReference>
<sequence>MSCGCSHVGVEASGNVALDLDARFACVSKVPIFRDLPIQERRSIAARVTTRAVGKGQVIQAQGAMPALQIVHRGQVKQVRLGADGSERLLRILGPGEFMGEHSVLTGSPAPRMATTVTDAMVCTLSRIDVQQWLEQRPQMAVNMLQVVTQRLEETEAQLAALADRTVAQRLGDYLMTASDRPVGDTFELPVSKKDLASLIGTTPETLSRRLRALADRGVLALGPGRRITILDEQGLQEA</sequence>
<keyword evidence="1" id="KW-0805">Transcription regulation</keyword>
<dbReference type="SMART" id="SM00100">
    <property type="entry name" value="cNMP"/>
    <property type="match status" value="1"/>
</dbReference>
<gene>
    <name evidence="6" type="ORF">EDL96_03745</name>
</gene>
<dbReference type="InterPro" id="IPR018490">
    <property type="entry name" value="cNMP-bd_dom_sf"/>
</dbReference>
<dbReference type="GO" id="GO:0005829">
    <property type="term" value="C:cytosol"/>
    <property type="evidence" value="ECO:0007669"/>
    <property type="project" value="TreeGrafter"/>
</dbReference>
<dbReference type="OrthoDB" id="156829at2"/>
<evidence type="ECO:0000256" key="2">
    <source>
        <dbReference type="ARBA" id="ARBA00023125"/>
    </source>
</evidence>
<dbReference type="InterPro" id="IPR000595">
    <property type="entry name" value="cNMP-bd_dom"/>
</dbReference>
<keyword evidence="7" id="KW-1185">Reference proteome</keyword>
<dbReference type="SUPFAM" id="SSF51206">
    <property type="entry name" value="cAMP-binding domain-like"/>
    <property type="match status" value="1"/>
</dbReference>
<keyword evidence="3" id="KW-0804">Transcription</keyword>
<evidence type="ECO:0000259" key="5">
    <source>
        <dbReference type="PROSITE" id="PS51063"/>
    </source>
</evidence>